<name>A0A061S917_9CHLO</name>
<proteinExistence type="predicted"/>
<dbReference type="AlphaFoldDB" id="A0A061S917"/>
<dbReference type="SUPFAM" id="SSF48371">
    <property type="entry name" value="ARM repeat"/>
    <property type="match status" value="1"/>
</dbReference>
<evidence type="ECO:0000313" key="7">
    <source>
        <dbReference type="EMBL" id="JAC81632.1"/>
    </source>
</evidence>
<dbReference type="GO" id="GO:0005634">
    <property type="term" value="C:nucleus"/>
    <property type="evidence" value="ECO:0007669"/>
    <property type="project" value="UniProtKB-SubCell"/>
</dbReference>
<feature type="repeat" description="HEAT" evidence="6">
    <location>
        <begin position="124"/>
        <end position="162"/>
    </location>
</feature>
<protein>
    <submittedName>
        <fullName evidence="7">Importin beta-2 subunit family protein</fullName>
    </submittedName>
</protein>
<evidence type="ECO:0000256" key="2">
    <source>
        <dbReference type="ARBA" id="ARBA00022448"/>
    </source>
</evidence>
<sequence>MCAEPSPEGWDDTQQLPAQKFASQALDVLALNLPTKHVLPEAMRYAREAAAAADPDRRASAHLVAAVMCEGCAEVMRKHLQELLAMVLAGARDPHPRVRGDAAYCLGQMSCHLMPDMMDHHEAVMPVALELLADPSPEVRKSGCYAVDQFAEQMEDARIVPYMELLMSRLMAILAGSAADHETVDMALSAVASAAAAAEEAFAPFAPNILPILKSYMSITKDEALGCRARATECAALVMSALGGEAAQAAGLEELSTMVMAGMELDYAELREYAHCYFGHVAKLLQGDFARYLPAVTAKAFESMKQADGMIGDDEPAARSSGIAIDVSSDDEDDDGAVWTQVRTGVVDEKASACEALGIYAESTGAAFAPYLEQSMELAEGMAGYFVPEVRQ</sequence>
<dbReference type="Gene3D" id="1.25.10.10">
    <property type="entry name" value="Leucine-rich Repeat Variant"/>
    <property type="match status" value="1"/>
</dbReference>
<dbReference type="Pfam" id="PF13513">
    <property type="entry name" value="HEAT_EZ"/>
    <property type="match status" value="1"/>
</dbReference>
<comment type="subcellular location">
    <subcellularLocation>
        <location evidence="1">Cytoplasm</location>
    </subcellularLocation>
</comment>
<dbReference type="InterPro" id="IPR016024">
    <property type="entry name" value="ARM-type_fold"/>
</dbReference>
<dbReference type="InterPro" id="IPR011989">
    <property type="entry name" value="ARM-like"/>
</dbReference>
<keyword evidence="4" id="KW-0677">Repeat</keyword>
<dbReference type="InterPro" id="IPR021133">
    <property type="entry name" value="HEAT_type_2"/>
</dbReference>
<dbReference type="PANTHER" id="PTHR10527">
    <property type="entry name" value="IMPORTIN BETA"/>
    <property type="match status" value="1"/>
</dbReference>
<dbReference type="GO" id="GO:0006606">
    <property type="term" value="P:protein import into nucleus"/>
    <property type="evidence" value="ECO:0007669"/>
    <property type="project" value="InterPro"/>
</dbReference>
<dbReference type="InterPro" id="IPR000357">
    <property type="entry name" value="HEAT"/>
</dbReference>
<keyword evidence="2" id="KW-0813">Transport</keyword>
<dbReference type="Pfam" id="PF02985">
    <property type="entry name" value="HEAT"/>
    <property type="match status" value="1"/>
</dbReference>
<dbReference type="PROSITE" id="PS50077">
    <property type="entry name" value="HEAT_REPEAT"/>
    <property type="match status" value="1"/>
</dbReference>
<dbReference type="EMBL" id="GBEZ01003513">
    <property type="protein sequence ID" value="JAC81632.1"/>
    <property type="molecule type" value="Transcribed_RNA"/>
</dbReference>
<keyword evidence="3" id="KW-0963">Cytoplasm</keyword>
<evidence type="ECO:0000256" key="5">
    <source>
        <dbReference type="ARBA" id="ARBA00022927"/>
    </source>
</evidence>
<evidence type="ECO:0000256" key="6">
    <source>
        <dbReference type="PROSITE-ProRule" id="PRU00103"/>
    </source>
</evidence>
<dbReference type="GO" id="GO:0005737">
    <property type="term" value="C:cytoplasm"/>
    <property type="evidence" value="ECO:0007669"/>
    <property type="project" value="UniProtKB-SubCell"/>
</dbReference>
<feature type="non-terminal residue" evidence="7">
    <location>
        <position position="392"/>
    </location>
</feature>
<gene>
    <name evidence="7" type="ORF">TSPGSL018_7468</name>
</gene>
<keyword evidence="5" id="KW-0653">Protein transport</keyword>
<evidence type="ECO:0000256" key="1">
    <source>
        <dbReference type="ARBA" id="ARBA00004496"/>
    </source>
</evidence>
<dbReference type="InterPro" id="IPR040122">
    <property type="entry name" value="Importin_beta"/>
</dbReference>
<evidence type="ECO:0000256" key="3">
    <source>
        <dbReference type="ARBA" id="ARBA00022490"/>
    </source>
</evidence>
<reference evidence="7" key="1">
    <citation type="submission" date="2014-05" db="EMBL/GenBank/DDBJ databases">
        <title>The transcriptome of the halophilic microalga Tetraselmis sp. GSL018 isolated from the Great Salt Lake, Utah.</title>
        <authorList>
            <person name="Jinkerson R.E."/>
            <person name="D'Adamo S."/>
            <person name="Posewitz M.C."/>
        </authorList>
    </citation>
    <scope>NUCLEOTIDE SEQUENCE</scope>
    <source>
        <strain evidence="7">GSL018</strain>
    </source>
</reference>
<accession>A0A061S917</accession>
<evidence type="ECO:0000256" key="4">
    <source>
        <dbReference type="ARBA" id="ARBA00022737"/>
    </source>
</evidence>
<organism evidence="7">
    <name type="scientific">Tetraselmis sp. GSL018</name>
    <dbReference type="NCBI Taxonomy" id="582737"/>
    <lineage>
        <taxon>Eukaryota</taxon>
        <taxon>Viridiplantae</taxon>
        <taxon>Chlorophyta</taxon>
        <taxon>core chlorophytes</taxon>
        <taxon>Chlorodendrophyceae</taxon>
        <taxon>Chlorodendrales</taxon>
        <taxon>Chlorodendraceae</taxon>
        <taxon>Tetraselmis</taxon>
    </lineage>
</organism>